<reference evidence="1" key="1">
    <citation type="submission" date="2018-05" db="EMBL/GenBank/DDBJ databases">
        <authorList>
            <person name="Lanie J.A."/>
            <person name="Ng W.-L."/>
            <person name="Kazmierczak K.M."/>
            <person name="Andrzejewski T.M."/>
            <person name="Davidsen T.M."/>
            <person name="Wayne K.J."/>
            <person name="Tettelin H."/>
            <person name="Glass J.I."/>
            <person name="Rusch D."/>
            <person name="Podicherti R."/>
            <person name="Tsui H.-C.T."/>
            <person name="Winkler M.E."/>
        </authorList>
    </citation>
    <scope>NUCLEOTIDE SEQUENCE</scope>
</reference>
<organism evidence="1">
    <name type="scientific">marine metagenome</name>
    <dbReference type="NCBI Taxonomy" id="408172"/>
    <lineage>
        <taxon>unclassified sequences</taxon>
        <taxon>metagenomes</taxon>
        <taxon>ecological metagenomes</taxon>
    </lineage>
</organism>
<evidence type="ECO:0000313" key="1">
    <source>
        <dbReference type="EMBL" id="SVA67291.1"/>
    </source>
</evidence>
<dbReference type="EMBL" id="UINC01016094">
    <property type="protein sequence ID" value="SVA67291.1"/>
    <property type="molecule type" value="Genomic_DNA"/>
</dbReference>
<protein>
    <submittedName>
        <fullName evidence="1">Uncharacterized protein</fullName>
    </submittedName>
</protein>
<name>A0A381XSB7_9ZZZZ</name>
<accession>A0A381XSB7</accession>
<dbReference type="AlphaFoldDB" id="A0A381XSB7"/>
<gene>
    <name evidence="1" type="ORF">METZ01_LOCUS120145</name>
</gene>
<sequence length="149" mass="17442">MKPSVNISLSILAQELVQRVVPLLNDDYERSRLSSWAGLLILASFDIDRSPNCLEEQNQLMRDWLTKFLKKVEEDGLKRKIKSNCTLDERNMNLESLEIKNQALLLTLVETQAYFEEKSEKEALTECWKLLRRIHNYRKVSHLLPLLKG</sequence>
<proteinExistence type="predicted"/>